<sequence>MKLAVVGKGGVGKTTTAAVLARTLARGGTKVVALDCDTNPNLGISLGIGDDETERLIGLRQSLDDGDQQHAPSWDSLVDVFGSDAPDGVRLAVVSAIEKPEPGCPCCGLSPEQLLRTVAFDQRTVIADFEAGTGTLTRLEEGAVDVVVLVVVPTAKSVEVARRAAELVAEKRLGRLVILGNQVRDDVDRALITDAFSEADVVCVPHDERIAEADRQGLAPLDLAPDAEGVRAIATLAGRLTAPA</sequence>
<dbReference type="PANTHER" id="PTHR43384">
    <property type="entry name" value="SEPTUM SITE-DETERMINING PROTEIN MIND HOMOLOG, CHLOROPLASTIC-RELATED"/>
    <property type="match status" value="1"/>
</dbReference>
<gene>
    <name evidence="4" type="ORF">ACFQGD_15260</name>
</gene>
<keyword evidence="5" id="KW-1185">Reference proteome</keyword>
<evidence type="ECO:0000256" key="2">
    <source>
        <dbReference type="ARBA" id="ARBA00022840"/>
    </source>
</evidence>
<keyword evidence="1" id="KW-0547">Nucleotide-binding</keyword>
<protein>
    <submittedName>
        <fullName evidence="4">AAA family ATPase</fullName>
    </submittedName>
</protein>
<comment type="caution">
    <text evidence="4">The sequence shown here is derived from an EMBL/GenBank/DDBJ whole genome shotgun (WGS) entry which is preliminary data.</text>
</comment>
<evidence type="ECO:0000256" key="1">
    <source>
        <dbReference type="ARBA" id="ARBA00022741"/>
    </source>
</evidence>
<evidence type="ECO:0000313" key="4">
    <source>
        <dbReference type="EMBL" id="MFC6868499.1"/>
    </source>
</evidence>
<dbReference type="SUPFAM" id="SSF52540">
    <property type="entry name" value="P-loop containing nucleoside triphosphate hydrolases"/>
    <property type="match status" value="1"/>
</dbReference>
<evidence type="ECO:0000259" key="3">
    <source>
        <dbReference type="Pfam" id="PF01656"/>
    </source>
</evidence>
<dbReference type="Pfam" id="PF01656">
    <property type="entry name" value="CbiA"/>
    <property type="match status" value="1"/>
</dbReference>
<dbReference type="InterPro" id="IPR027417">
    <property type="entry name" value="P-loop_NTPase"/>
</dbReference>
<proteinExistence type="predicted"/>
<dbReference type="Gene3D" id="3.40.50.300">
    <property type="entry name" value="P-loop containing nucleotide triphosphate hydrolases"/>
    <property type="match status" value="1"/>
</dbReference>
<dbReference type="RefSeq" id="WP_345392707.1">
    <property type="nucleotide sequence ID" value="NZ_BAABLA010000011.1"/>
</dbReference>
<dbReference type="EMBL" id="JBHSXX010000001">
    <property type="protein sequence ID" value="MFC6868499.1"/>
    <property type="molecule type" value="Genomic_DNA"/>
</dbReference>
<evidence type="ECO:0000313" key="5">
    <source>
        <dbReference type="Proteomes" id="UP001596337"/>
    </source>
</evidence>
<accession>A0ABW2C351</accession>
<feature type="domain" description="CobQ/CobB/MinD/ParA nucleotide binding" evidence="3">
    <location>
        <begin position="5"/>
        <end position="218"/>
    </location>
</feature>
<keyword evidence="2" id="KW-0067">ATP-binding</keyword>
<reference evidence="5" key="1">
    <citation type="journal article" date="2019" name="Int. J. Syst. Evol. Microbiol.">
        <title>The Global Catalogue of Microorganisms (GCM) 10K type strain sequencing project: providing services to taxonomists for standard genome sequencing and annotation.</title>
        <authorList>
            <consortium name="The Broad Institute Genomics Platform"/>
            <consortium name="The Broad Institute Genome Sequencing Center for Infectious Disease"/>
            <person name="Wu L."/>
            <person name="Ma J."/>
        </authorList>
    </citation>
    <scope>NUCLEOTIDE SEQUENCE [LARGE SCALE GENOMIC DNA]</scope>
    <source>
        <strain evidence="5">KCTC 32255</strain>
    </source>
</reference>
<name>A0ABW2C351_9PSEU</name>
<organism evidence="4 5">
    <name type="scientific">Haloechinothrix salitolerans</name>
    <dbReference type="NCBI Taxonomy" id="926830"/>
    <lineage>
        <taxon>Bacteria</taxon>
        <taxon>Bacillati</taxon>
        <taxon>Actinomycetota</taxon>
        <taxon>Actinomycetes</taxon>
        <taxon>Pseudonocardiales</taxon>
        <taxon>Pseudonocardiaceae</taxon>
        <taxon>Haloechinothrix</taxon>
    </lineage>
</organism>
<dbReference type="Proteomes" id="UP001596337">
    <property type="component" value="Unassembled WGS sequence"/>
</dbReference>
<dbReference type="InterPro" id="IPR050625">
    <property type="entry name" value="ParA/MinD_ATPase"/>
</dbReference>
<dbReference type="InterPro" id="IPR002586">
    <property type="entry name" value="CobQ/CobB/MinD/ParA_Nub-bd_dom"/>
</dbReference>
<dbReference type="PANTHER" id="PTHR43384:SF6">
    <property type="entry name" value="SEPTUM SITE-DETERMINING PROTEIN MIND HOMOLOG, CHLOROPLASTIC"/>
    <property type="match status" value="1"/>
</dbReference>